<dbReference type="RefSeq" id="WP_202012254.1">
    <property type="nucleotide sequence ID" value="NZ_JAERRB010000006.1"/>
</dbReference>
<proteinExistence type="predicted"/>
<keyword evidence="2" id="KW-0238">DNA-binding</keyword>
<dbReference type="InterPro" id="IPR007492">
    <property type="entry name" value="LytTR_DNA-bd_dom"/>
</dbReference>
<dbReference type="SMART" id="SM00850">
    <property type="entry name" value="LytTR"/>
    <property type="match status" value="1"/>
</dbReference>
<evidence type="ECO:0000313" key="2">
    <source>
        <dbReference type="EMBL" id="MBL0743173.1"/>
    </source>
</evidence>
<gene>
    <name evidence="2" type="ORF">JI741_18220</name>
</gene>
<dbReference type="InterPro" id="IPR046947">
    <property type="entry name" value="LytR-like"/>
</dbReference>
<dbReference type="PROSITE" id="PS50930">
    <property type="entry name" value="HTH_LYTTR"/>
    <property type="match status" value="1"/>
</dbReference>
<dbReference type="Proteomes" id="UP000613030">
    <property type="component" value="Unassembled WGS sequence"/>
</dbReference>
<comment type="caution">
    <text evidence="2">The sequence shown here is derived from an EMBL/GenBank/DDBJ whole genome shotgun (WGS) entry which is preliminary data.</text>
</comment>
<organism evidence="2 3">
    <name type="scientific">Chryseolinea lacunae</name>
    <dbReference type="NCBI Taxonomy" id="2801331"/>
    <lineage>
        <taxon>Bacteria</taxon>
        <taxon>Pseudomonadati</taxon>
        <taxon>Bacteroidota</taxon>
        <taxon>Cytophagia</taxon>
        <taxon>Cytophagales</taxon>
        <taxon>Fulvivirgaceae</taxon>
        <taxon>Chryseolinea</taxon>
    </lineage>
</organism>
<dbReference type="PANTHER" id="PTHR37299:SF1">
    <property type="entry name" value="STAGE 0 SPORULATION PROTEIN A HOMOLOG"/>
    <property type="match status" value="1"/>
</dbReference>
<keyword evidence="3" id="KW-1185">Reference proteome</keyword>
<name>A0ABS1KVF4_9BACT</name>
<feature type="domain" description="HTH LytTR-type" evidence="1">
    <location>
        <begin position="142"/>
        <end position="243"/>
    </location>
</feature>
<dbReference type="Pfam" id="PF04397">
    <property type="entry name" value="LytTR"/>
    <property type="match status" value="1"/>
</dbReference>
<dbReference type="Gene3D" id="2.40.50.1020">
    <property type="entry name" value="LytTr DNA-binding domain"/>
    <property type="match status" value="1"/>
</dbReference>
<dbReference type="EMBL" id="JAERRB010000006">
    <property type="protein sequence ID" value="MBL0743173.1"/>
    <property type="molecule type" value="Genomic_DNA"/>
</dbReference>
<evidence type="ECO:0000313" key="3">
    <source>
        <dbReference type="Proteomes" id="UP000613030"/>
    </source>
</evidence>
<protein>
    <submittedName>
        <fullName evidence="2">LytTR family transcriptional regulator DNA-binding domain-containing protein</fullName>
    </submittedName>
</protein>
<dbReference type="GO" id="GO:0003677">
    <property type="term" value="F:DNA binding"/>
    <property type="evidence" value="ECO:0007669"/>
    <property type="project" value="UniProtKB-KW"/>
</dbReference>
<sequence>MLTALRILVIHSWPEIHWDIENIFRRYPELTFVGTCNTLAESKVVIHATQPDVIVLALDTEEDNRAFAYVLESPRLQFVFLSEIENEGEGEEEPSQNEEQPPQTKDDFLNALAFTMEDNFLDDNLEEARVFKKNVIMNQNRIALRTAGFVQLIAFDEVLYLASDSGYTTFHLTDGKKLVSSKPLKDFDDTLPLSHFVRTHQSYVVNHHYIDKIFKENYILLKNGMEIPVAVRKKTEITRLLAK</sequence>
<dbReference type="PANTHER" id="PTHR37299">
    <property type="entry name" value="TRANSCRIPTIONAL REGULATOR-RELATED"/>
    <property type="match status" value="1"/>
</dbReference>
<reference evidence="2 3" key="1">
    <citation type="submission" date="2021-01" db="EMBL/GenBank/DDBJ databases">
        <title>Chryseolinea sp. Jin1 Genome sequencing and assembly.</title>
        <authorList>
            <person name="Kim I."/>
        </authorList>
    </citation>
    <scope>NUCLEOTIDE SEQUENCE [LARGE SCALE GENOMIC DNA]</scope>
    <source>
        <strain evidence="2 3">Jin1</strain>
    </source>
</reference>
<evidence type="ECO:0000259" key="1">
    <source>
        <dbReference type="PROSITE" id="PS50930"/>
    </source>
</evidence>
<accession>A0ABS1KVF4</accession>